<dbReference type="RefSeq" id="WP_249283503.1">
    <property type="nucleotide sequence ID" value="NZ_JACRST010000021.1"/>
</dbReference>
<organism evidence="2 3">
    <name type="scientific">Ligaoa zhengdingensis</name>
    <dbReference type="NCBI Taxonomy" id="2763658"/>
    <lineage>
        <taxon>Bacteria</taxon>
        <taxon>Bacillati</taxon>
        <taxon>Bacillota</taxon>
        <taxon>Clostridia</taxon>
        <taxon>Eubacteriales</taxon>
        <taxon>Oscillospiraceae</taxon>
        <taxon>Ligaoa</taxon>
    </lineage>
</organism>
<feature type="coiled-coil region" evidence="1">
    <location>
        <begin position="14"/>
        <end position="41"/>
    </location>
</feature>
<sequence length="256" mass="28146">MAKEQERAARKAREAQIEAAVDRLESQRPVLEEQRAQAAQEAYIRQQQALMNLPQQMSAAGIANSGLAESSLVGLDTSYGNQVNEITRAYQNALNDLNTNIAQVRANGDTSLADLEADYLKQVQNISLQQAQAAENERLLQQEYAAKLAAAGASYKPKLSLAQAQSLLDGGVDSDEARQAYQYYTGVAYSPKLSSEAQKFYDAMENRLQTNPANAYFAQDQILNEVAYAIQSQVDAGRITEQDARLLAQKYGIDIM</sequence>
<dbReference type="AlphaFoldDB" id="A0A926I5H0"/>
<comment type="caution">
    <text evidence="2">The sequence shown here is derived from an EMBL/GenBank/DDBJ whole genome shotgun (WGS) entry which is preliminary data.</text>
</comment>
<reference evidence="2" key="1">
    <citation type="submission" date="2020-08" db="EMBL/GenBank/DDBJ databases">
        <title>Genome public.</title>
        <authorList>
            <person name="Liu C."/>
            <person name="Sun Q."/>
        </authorList>
    </citation>
    <scope>NUCLEOTIDE SEQUENCE</scope>
    <source>
        <strain evidence="2">NSJ-31</strain>
    </source>
</reference>
<keyword evidence="3" id="KW-1185">Reference proteome</keyword>
<dbReference type="EMBL" id="JACRST010000021">
    <property type="protein sequence ID" value="MBC8547460.1"/>
    <property type="molecule type" value="Genomic_DNA"/>
</dbReference>
<dbReference type="Proteomes" id="UP000653127">
    <property type="component" value="Unassembled WGS sequence"/>
</dbReference>
<gene>
    <name evidence="2" type="ORF">H8711_11040</name>
</gene>
<evidence type="ECO:0000313" key="3">
    <source>
        <dbReference type="Proteomes" id="UP000653127"/>
    </source>
</evidence>
<proteinExistence type="predicted"/>
<name>A0A926I5H0_9FIRM</name>
<evidence type="ECO:0000256" key="1">
    <source>
        <dbReference type="SAM" id="Coils"/>
    </source>
</evidence>
<accession>A0A926I5H0</accession>
<protein>
    <submittedName>
        <fullName evidence="2">Uncharacterized protein</fullName>
    </submittedName>
</protein>
<evidence type="ECO:0000313" key="2">
    <source>
        <dbReference type="EMBL" id="MBC8547460.1"/>
    </source>
</evidence>
<keyword evidence="1" id="KW-0175">Coiled coil</keyword>